<dbReference type="Proteomes" id="UP000309584">
    <property type="component" value="Unassembled WGS sequence"/>
</dbReference>
<gene>
    <name evidence="2" type="ORF">CQA75_02725</name>
</gene>
<reference evidence="2 3" key="1">
    <citation type="submission" date="2018-05" db="EMBL/GenBank/DDBJ databases">
        <title>Novel Campyloabacter and Helicobacter Species and Strains.</title>
        <authorList>
            <person name="Mannion A.J."/>
            <person name="Shen Z."/>
            <person name="Fox J.G."/>
        </authorList>
    </citation>
    <scope>NUCLEOTIDE SEQUENCE [LARGE SCALE GENOMIC DNA]</scope>
    <source>
        <strain evidence="3">MIT10-5678</strain>
    </source>
</reference>
<organism evidence="2 3">
    <name type="scientific">Campylobacter taeniopygiae</name>
    <dbReference type="NCBI Taxonomy" id="2510188"/>
    <lineage>
        <taxon>Bacteria</taxon>
        <taxon>Pseudomonadati</taxon>
        <taxon>Campylobacterota</taxon>
        <taxon>Epsilonproteobacteria</taxon>
        <taxon>Campylobacterales</taxon>
        <taxon>Campylobacteraceae</taxon>
        <taxon>Campylobacter</taxon>
    </lineage>
</organism>
<accession>A0ABY2TLT1</accession>
<dbReference type="EMBL" id="NXLY01000004">
    <property type="protein sequence ID" value="TKX34280.1"/>
    <property type="molecule type" value="Genomic_DNA"/>
</dbReference>
<sequence length="259" mass="30295">MKNAFCIFLLFSLLNASETNCSWHQFDFQAVKKAPKIQEENLDFQKALNSLLSNTLENENGIDTTDGILDFQNENIRVKNLSSIYEGENDSLLFQKELFIAQDGYNYSSGLINRYKKDNFLFGFNGFVDKQEEQKNAKSFGAEFGYGDFVKAYSNYYVLDEINKSFQLGISFIDPAYNKFTFDVIKDEEKTNYQLIYSPYSILNLNISRRIFNANTNENDIAVQIGFNFSFDKSFSRQLHKQDNIFQEINRYDFLERIY</sequence>
<keyword evidence="3" id="KW-1185">Reference proteome</keyword>
<dbReference type="InterPro" id="IPR038177">
    <property type="entry name" value="IAT_beta_sf"/>
</dbReference>
<dbReference type="InterPro" id="IPR024519">
    <property type="entry name" value="IAT_beta"/>
</dbReference>
<dbReference type="Gene3D" id="2.40.160.160">
    <property type="entry name" value="Inverse autotransporter, beta-domain"/>
    <property type="match status" value="1"/>
</dbReference>
<proteinExistence type="predicted"/>
<evidence type="ECO:0000313" key="3">
    <source>
        <dbReference type="Proteomes" id="UP000309584"/>
    </source>
</evidence>
<protein>
    <recommendedName>
        <fullName evidence="1">Inverse autotransporter beta-domain domain-containing protein</fullName>
    </recommendedName>
</protein>
<feature type="domain" description="Inverse autotransporter beta-domain" evidence="1">
    <location>
        <begin position="45"/>
        <end position="158"/>
    </location>
</feature>
<evidence type="ECO:0000259" key="1">
    <source>
        <dbReference type="Pfam" id="PF11924"/>
    </source>
</evidence>
<comment type="caution">
    <text evidence="2">The sequence shown here is derived from an EMBL/GenBank/DDBJ whole genome shotgun (WGS) entry which is preliminary data.</text>
</comment>
<dbReference type="RefSeq" id="WP_137623528.1">
    <property type="nucleotide sequence ID" value="NZ_NXLY01000004.1"/>
</dbReference>
<dbReference type="Pfam" id="PF11924">
    <property type="entry name" value="IAT_beta"/>
    <property type="match status" value="1"/>
</dbReference>
<evidence type="ECO:0000313" key="2">
    <source>
        <dbReference type="EMBL" id="TKX34280.1"/>
    </source>
</evidence>
<name>A0ABY2TLT1_9BACT</name>